<dbReference type="EMBL" id="JAOPJF010000021">
    <property type="protein sequence ID" value="KAK1145900.1"/>
    <property type="molecule type" value="Genomic_DNA"/>
</dbReference>
<proteinExistence type="predicted"/>
<accession>A0ACC3B6H0</accession>
<evidence type="ECO:0000313" key="2">
    <source>
        <dbReference type="Proteomes" id="UP001177260"/>
    </source>
</evidence>
<name>A0ACC3B6H0_9EURO</name>
<organism evidence="1 2">
    <name type="scientific">Aspergillus melleus</name>
    <dbReference type="NCBI Taxonomy" id="138277"/>
    <lineage>
        <taxon>Eukaryota</taxon>
        <taxon>Fungi</taxon>
        <taxon>Dikarya</taxon>
        <taxon>Ascomycota</taxon>
        <taxon>Pezizomycotina</taxon>
        <taxon>Eurotiomycetes</taxon>
        <taxon>Eurotiomycetidae</taxon>
        <taxon>Eurotiales</taxon>
        <taxon>Aspergillaceae</taxon>
        <taxon>Aspergillus</taxon>
        <taxon>Aspergillus subgen. Circumdati</taxon>
    </lineage>
</organism>
<reference evidence="1 2" key="1">
    <citation type="journal article" date="2023" name="ACS Omega">
        <title>Identification of the Neoaspergillic Acid Biosynthesis Gene Cluster by Establishing an In Vitro CRISPR-Ribonucleoprotein Genetic System in Aspergillus melleus.</title>
        <authorList>
            <person name="Yuan B."/>
            <person name="Grau M.F."/>
            <person name="Murata R.M."/>
            <person name="Torok T."/>
            <person name="Venkateswaran K."/>
            <person name="Stajich J.E."/>
            <person name="Wang C.C.C."/>
        </authorList>
    </citation>
    <scope>NUCLEOTIDE SEQUENCE [LARGE SCALE GENOMIC DNA]</scope>
    <source>
        <strain evidence="1 2">IMV 1140</strain>
    </source>
</reference>
<comment type="caution">
    <text evidence="1">The sequence shown here is derived from an EMBL/GenBank/DDBJ whole genome shotgun (WGS) entry which is preliminary data.</text>
</comment>
<sequence length="256" mass="27008">MSTYNYTRLATKNILIIGGTSGIGFGVAKHALAANANVTIVSSSATRLASALSRLQTEFPGSAITGETCDLSQPSIEADLEALFAKLPAPIHHIVYTAADPPAIMPLSAVSRDAILATGQLRLVAPILVAKVGSRHLAPGPESSITLTTGAGWERPNAEWTVMAGYLGGLVSVARNLALELKPVRVNAVSPGVVDTEMWDGFPREQKEGMFKFFEGRFPTGRVAGPEDVAEAYVYLMRDWNATGRVLGTDSGASIV</sequence>
<evidence type="ECO:0000313" key="1">
    <source>
        <dbReference type="EMBL" id="KAK1145900.1"/>
    </source>
</evidence>
<gene>
    <name evidence="1" type="ORF">N8T08_003846</name>
</gene>
<keyword evidence="2" id="KW-1185">Reference proteome</keyword>
<dbReference type="Proteomes" id="UP001177260">
    <property type="component" value="Unassembled WGS sequence"/>
</dbReference>
<protein>
    <submittedName>
        <fullName evidence="1">Uncharacterized protein</fullName>
    </submittedName>
</protein>